<evidence type="ECO:0000259" key="5">
    <source>
        <dbReference type="SMART" id="SM01217"/>
    </source>
</evidence>
<feature type="domain" description="Fibronectin type III-like" evidence="5">
    <location>
        <begin position="667"/>
        <end position="736"/>
    </location>
</feature>
<dbReference type="EMBL" id="JAGFOA010000001">
    <property type="protein sequence ID" value="MBO3662090.1"/>
    <property type="molecule type" value="Genomic_DNA"/>
</dbReference>
<evidence type="ECO:0000256" key="2">
    <source>
        <dbReference type="ARBA" id="ARBA00022801"/>
    </source>
</evidence>
<gene>
    <name evidence="6" type="ORF">J5V96_01035</name>
</gene>
<evidence type="ECO:0000256" key="3">
    <source>
        <dbReference type="ARBA" id="ARBA00058905"/>
    </source>
</evidence>
<dbReference type="SUPFAM" id="SSF51445">
    <property type="entry name" value="(Trans)glycosidases"/>
    <property type="match status" value="1"/>
</dbReference>
<name>A0A939QHE8_9MICO</name>
<dbReference type="InterPro" id="IPR017853">
    <property type="entry name" value="GH"/>
</dbReference>
<dbReference type="Proteomes" id="UP000680132">
    <property type="component" value="Unassembled WGS sequence"/>
</dbReference>
<evidence type="ECO:0000313" key="6">
    <source>
        <dbReference type="EMBL" id="MBO3662090.1"/>
    </source>
</evidence>
<dbReference type="InterPro" id="IPR036881">
    <property type="entry name" value="Glyco_hydro_3_C_sf"/>
</dbReference>
<dbReference type="InterPro" id="IPR036962">
    <property type="entry name" value="Glyco_hydro_3_N_sf"/>
</dbReference>
<protein>
    <recommendedName>
        <fullName evidence="4">Exo-alpha-(1-&gt;6)-L-arabinopyranosidase</fullName>
    </recommendedName>
</protein>
<evidence type="ECO:0000313" key="7">
    <source>
        <dbReference type="Proteomes" id="UP000680132"/>
    </source>
</evidence>
<dbReference type="Gene3D" id="3.20.20.300">
    <property type="entry name" value="Glycoside hydrolase, family 3, N-terminal domain"/>
    <property type="match status" value="1"/>
</dbReference>
<dbReference type="PRINTS" id="PR00133">
    <property type="entry name" value="GLHYDRLASE3"/>
</dbReference>
<dbReference type="Pfam" id="PF01915">
    <property type="entry name" value="Glyco_hydro_3_C"/>
    <property type="match status" value="1"/>
</dbReference>
<accession>A0A939QHE8</accession>
<dbReference type="SMART" id="SM01217">
    <property type="entry name" value="Fn3_like"/>
    <property type="match status" value="1"/>
</dbReference>
<dbReference type="Gene3D" id="2.60.40.10">
    <property type="entry name" value="Immunoglobulins"/>
    <property type="match status" value="1"/>
</dbReference>
<sequence>MTSHVPAWPTTSERVQALVAQMTLEEKAAQIVGYWLDQGGEVVAPMADEMSTSKDGRTLADITKHGLGQYTRVYGTRPVDPAERAAWLWNEQRRLKKETRLGIPALVHEECLTGLAAWKAATFPTPLAWGASFDPDLVEEMGRVIGESMRELGIHQGLAPVLDVIRDPRWGRVDECIAEDPYVVGTVGTAYVSGLQSTGVHATLKHFVGYSNSRAGRNHAPVHAGPRELADVFLPPFEMAIRDGGVRSVMNSYTEVDGVPVASSPELLTDVLRDQLGFDGVVVADYFAIAFLEVMHAVAADRGAAAAYALQAGIDVELPTGDAYLAPLVERVRSGELDEAYLDRAVLRALQQKEDLGLLEADAFEDEAPTEIDLDSPRHREIAHKLAVESLVLLSNDGVLPLAADARRVAVIGPNADRVEALQGCYSFANHVLAHHPDHEIGFEIPTVREALVTALPDAEVVYARGAEVEGTDVSGIAEAAELAASADVAVVVVGDQAGLFGRGTVGEGNDVDSLELPGVQRELVERVVATGTPVVVVLLTGRPYAISWALDGETKPGAVLQAFFPGEEGGPAIASVLTGAAVPSGRLPVSLPRSSGSSPYSYLHPILGGPSDVTSTDPTPLRPFGFGLSYTDFAYSDLHVDETAATSGSFTASVTVTNTGDVAGVDVVQLYGRDVVASITRPVAQLLGYTRVALEAGQSRRVTFTVPTQRLSFTDRTLTRVVEPGEVQVWVGAHAEASAKAVEADETTGGAIVNEKKAGRRELPGSATARATVTLIGDVHAVTAADARVVSVSVD</sequence>
<comment type="similarity">
    <text evidence="1">Belongs to the glycosyl hydrolase 3 family.</text>
</comment>
<reference evidence="6" key="1">
    <citation type="submission" date="2021-03" db="EMBL/GenBank/DDBJ databases">
        <title>Microbacterium sp. nov., a novel actinobacterium isolated from cow dung.</title>
        <authorList>
            <person name="Zhang L."/>
        </authorList>
    </citation>
    <scope>NUCLEOTIDE SEQUENCE</scope>
    <source>
        <strain evidence="6">NEAU-LLB</strain>
    </source>
</reference>
<comment type="caution">
    <text evidence="6">The sequence shown here is derived from an EMBL/GenBank/DDBJ whole genome shotgun (WGS) entry which is preliminary data.</text>
</comment>
<dbReference type="PANTHER" id="PTHR42715:SF10">
    <property type="entry name" value="BETA-GLUCOSIDASE"/>
    <property type="match status" value="1"/>
</dbReference>
<evidence type="ECO:0000256" key="1">
    <source>
        <dbReference type="ARBA" id="ARBA00005336"/>
    </source>
</evidence>
<dbReference type="InterPro" id="IPR002772">
    <property type="entry name" value="Glyco_hydro_3_C"/>
</dbReference>
<dbReference type="GO" id="GO:0008422">
    <property type="term" value="F:beta-glucosidase activity"/>
    <property type="evidence" value="ECO:0007669"/>
    <property type="project" value="UniProtKB-ARBA"/>
</dbReference>
<proteinExistence type="inferred from homology"/>
<keyword evidence="7" id="KW-1185">Reference proteome</keyword>
<keyword evidence="2 6" id="KW-0378">Hydrolase</keyword>
<dbReference type="InterPro" id="IPR013783">
    <property type="entry name" value="Ig-like_fold"/>
</dbReference>
<organism evidence="6 7">
    <name type="scientific">Microbacterium stercoris</name>
    <dbReference type="NCBI Taxonomy" id="2820289"/>
    <lineage>
        <taxon>Bacteria</taxon>
        <taxon>Bacillati</taxon>
        <taxon>Actinomycetota</taxon>
        <taxon>Actinomycetes</taxon>
        <taxon>Micrococcales</taxon>
        <taxon>Microbacteriaceae</taxon>
        <taxon>Microbacterium</taxon>
    </lineage>
</organism>
<dbReference type="GO" id="GO:0005975">
    <property type="term" value="P:carbohydrate metabolic process"/>
    <property type="evidence" value="ECO:0007669"/>
    <property type="project" value="InterPro"/>
</dbReference>
<dbReference type="InterPro" id="IPR001764">
    <property type="entry name" value="Glyco_hydro_3_N"/>
</dbReference>
<dbReference type="SUPFAM" id="SSF52279">
    <property type="entry name" value="Beta-D-glucan exohydrolase, C-terminal domain"/>
    <property type="match status" value="1"/>
</dbReference>
<dbReference type="Pfam" id="PF00933">
    <property type="entry name" value="Glyco_hydro_3"/>
    <property type="match status" value="1"/>
</dbReference>
<dbReference type="Pfam" id="PF14310">
    <property type="entry name" value="Fn3-like"/>
    <property type="match status" value="1"/>
</dbReference>
<dbReference type="Gene3D" id="3.40.50.1700">
    <property type="entry name" value="Glycoside hydrolase family 3 C-terminal domain"/>
    <property type="match status" value="1"/>
</dbReference>
<comment type="function">
    <text evidence="3">Catalyzes the hydrolysis of a non-reducing terminal alpha-L-arabinopyranosidic linkage in ginsenoside Rb2 (alpha-L-arabinopyranosyl-(1-&gt;6)-alpha-D-glucopyranosyl) to release alpha-D-glucopyranosyl (Rd). It is not able to hydrolyze alpha-L-arabinofuranosyl-(1-&gt;6)-alpha-D-glucopyranosyl (Rc).</text>
</comment>
<dbReference type="InterPro" id="IPR026891">
    <property type="entry name" value="Fn3-like"/>
</dbReference>
<dbReference type="AlphaFoldDB" id="A0A939QHE8"/>
<dbReference type="RefSeq" id="WP_208499615.1">
    <property type="nucleotide sequence ID" value="NZ_JAGFOA010000001.1"/>
</dbReference>
<dbReference type="InterPro" id="IPR050288">
    <property type="entry name" value="Cellulose_deg_GH3"/>
</dbReference>
<evidence type="ECO:0000256" key="4">
    <source>
        <dbReference type="ARBA" id="ARBA00074219"/>
    </source>
</evidence>
<dbReference type="FunFam" id="2.60.40.10:FF:000495">
    <property type="entry name" value="Periplasmic beta-glucosidase"/>
    <property type="match status" value="1"/>
</dbReference>
<dbReference type="PANTHER" id="PTHR42715">
    <property type="entry name" value="BETA-GLUCOSIDASE"/>
    <property type="match status" value="1"/>
</dbReference>